<proteinExistence type="predicted"/>
<dbReference type="AlphaFoldDB" id="A0A7S9QF16"/>
<dbReference type="PANTHER" id="PTHR43364">
    <property type="entry name" value="NADH-SPECIFIC METHYLGLYOXAL REDUCTASE-RELATED"/>
    <property type="match status" value="1"/>
</dbReference>
<dbReference type="SUPFAM" id="SSF51430">
    <property type="entry name" value="NAD(P)-linked oxidoreductase"/>
    <property type="match status" value="1"/>
</dbReference>
<feature type="domain" description="NADP-dependent oxidoreductase" evidence="2">
    <location>
        <begin position="17"/>
        <end position="309"/>
    </location>
</feature>
<accession>A0A7S9QF16</accession>
<reference evidence="3 4" key="1">
    <citation type="submission" date="2020-11" db="EMBL/GenBank/DDBJ databases">
        <title>Description of Pontivivens ytuae sp. nov. isolated from deep sea sediment of Mariana Trench.</title>
        <authorList>
            <person name="Wang Z."/>
            <person name="Sun Q.-L."/>
            <person name="Xu X.-D."/>
            <person name="Tang Y.-Z."/>
            <person name="Zhang J."/>
        </authorList>
    </citation>
    <scope>NUCLEOTIDE SEQUENCE [LARGE SCALE GENOMIC DNA]</scope>
    <source>
        <strain evidence="3 4">MT2928</strain>
    </source>
</reference>
<dbReference type="PRINTS" id="PR00069">
    <property type="entry name" value="ALDKETRDTASE"/>
</dbReference>
<dbReference type="Proteomes" id="UP000594800">
    <property type="component" value="Chromosome"/>
</dbReference>
<dbReference type="PANTHER" id="PTHR43364:SF4">
    <property type="entry name" value="NAD(P)-LINKED OXIDOREDUCTASE SUPERFAMILY PROTEIN"/>
    <property type="match status" value="1"/>
</dbReference>
<protein>
    <submittedName>
        <fullName evidence="3">Aldo/keto reductase</fullName>
    </submittedName>
</protein>
<name>A0A7S9QF16_9RHOB</name>
<dbReference type="InterPro" id="IPR036812">
    <property type="entry name" value="NAD(P)_OxRdtase_dom_sf"/>
</dbReference>
<keyword evidence="1" id="KW-0560">Oxidoreductase</keyword>
<dbReference type="KEGG" id="poz:I0K15_10130"/>
<evidence type="ECO:0000313" key="4">
    <source>
        <dbReference type="Proteomes" id="UP000594800"/>
    </source>
</evidence>
<dbReference type="GO" id="GO:0016491">
    <property type="term" value="F:oxidoreductase activity"/>
    <property type="evidence" value="ECO:0007669"/>
    <property type="project" value="UniProtKB-KW"/>
</dbReference>
<dbReference type="Gene3D" id="3.20.20.100">
    <property type="entry name" value="NADP-dependent oxidoreductase domain"/>
    <property type="match status" value="1"/>
</dbReference>
<dbReference type="Pfam" id="PF00248">
    <property type="entry name" value="Aldo_ket_red"/>
    <property type="match status" value="1"/>
</dbReference>
<organism evidence="3 4">
    <name type="scientific">Pontivivens ytuae</name>
    <dbReference type="NCBI Taxonomy" id="2789856"/>
    <lineage>
        <taxon>Bacteria</taxon>
        <taxon>Pseudomonadati</taxon>
        <taxon>Pseudomonadota</taxon>
        <taxon>Alphaproteobacteria</taxon>
        <taxon>Rhodobacterales</taxon>
        <taxon>Paracoccaceae</taxon>
        <taxon>Pontivivens</taxon>
    </lineage>
</organism>
<dbReference type="FunFam" id="3.20.20.100:FF:000004">
    <property type="entry name" value="Oxidoreductase, aldo/keto reductase"/>
    <property type="match status" value="1"/>
</dbReference>
<gene>
    <name evidence="3" type="ORF">I0K15_10130</name>
</gene>
<evidence type="ECO:0000256" key="1">
    <source>
        <dbReference type="ARBA" id="ARBA00023002"/>
    </source>
</evidence>
<sequence length="335" mass="36464">MEMRQLGRSGLKVSAFTLGSMEFGGKVAEPEAADIFACALDHGVRVIDTANCYTNGCSEEIVGRLIAPHRERLLLATKFSVPLDPELPHSGGTSRKAVVESCEASLRRLGTDYVDIYYIHRPHPGTPIEETLRALDDLVRAGKVRAIGTSSFASWQLVEAQWCADLRNLARATVEQTPYHLLDRRVERELVPAARSHGVGLTIWSPLAGGLLTGKYLRDGAGEDRLKADDAAWGAKHFSDAATRAVGALDRIAREAGHSLTEMSLAWTLRQPGVSSIVLGARTVAQLEQQLAATSVELADEILEAIDEVVPFGGVKVPYYLDDAFADFTPNRFAW</sequence>
<dbReference type="InterPro" id="IPR023210">
    <property type="entry name" value="NADP_OxRdtase_dom"/>
</dbReference>
<dbReference type="InterPro" id="IPR020471">
    <property type="entry name" value="AKR"/>
</dbReference>
<dbReference type="RefSeq" id="WP_196105304.1">
    <property type="nucleotide sequence ID" value="NZ_CP064942.1"/>
</dbReference>
<evidence type="ECO:0000259" key="2">
    <source>
        <dbReference type="Pfam" id="PF00248"/>
    </source>
</evidence>
<evidence type="ECO:0000313" key="3">
    <source>
        <dbReference type="EMBL" id="QPH56047.1"/>
    </source>
</evidence>
<dbReference type="EMBL" id="CP064942">
    <property type="protein sequence ID" value="QPH56047.1"/>
    <property type="molecule type" value="Genomic_DNA"/>
</dbReference>
<dbReference type="InterPro" id="IPR050523">
    <property type="entry name" value="AKR_Detox_Biosynth"/>
</dbReference>
<dbReference type="GO" id="GO:0005829">
    <property type="term" value="C:cytosol"/>
    <property type="evidence" value="ECO:0007669"/>
    <property type="project" value="UniProtKB-ARBA"/>
</dbReference>
<keyword evidence="4" id="KW-1185">Reference proteome</keyword>